<comment type="caution">
    <text evidence="5">The sequence shown here is derived from an EMBL/GenBank/DDBJ whole genome shotgun (WGS) entry which is preliminary data.</text>
</comment>
<gene>
    <name evidence="5" type="ORF">HAX54_002105</name>
</gene>
<protein>
    <recommendedName>
        <fullName evidence="4">Remorin C-terminal domain-containing protein</fullName>
    </recommendedName>
</protein>
<keyword evidence="2" id="KW-0175">Coiled coil</keyword>
<organism evidence="5 6">
    <name type="scientific">Datura stramonium</name>
    <name type="common">Jimsonweed</name>
    <name type="synonym">Common thornapple</name>
    <dbReference type="NCBI Taxonomy" id="4076"/>
    <lineage>
        <taxon>Eukaryota</taxon>
        <taxon>Viridiplantae</taxon>
        <taxon>Streptophyta</taxon>
        <taxon>Embryophyta</taxon>
        <taxon>Tracheophyta</taxon>
        <taxon>Spermatophyta</taxon>
        <taxon>Magnoliopsida</taxon>
        <taxon>eudicotyledons</taxon>
        <taxon>Gunneridae</taxon>
        <taxon>Pentapetalae</taxon>
        <taxon>asterids</taxon>
        <taxon>lamiids</taxon>
        <taxon>Solanales</taxon>
        <taxon>Solanaceae</taxon>
        <taxon>Solanoideae</taxon>
        <taxon>Datureae</taxon>
        <taxon>Datura</taxon>
    </lineage>
</organism>
<reference evidence="5 6" key="1">
    <citation type="journal article" date="2021" name="BMC Genomics">
        <title>Datura genome reveals duplications of psychoactive alkaloid biosynthetic genes and high mutation rate following tissue culture.</title>
        <authorList>
            <person name="Rajewski A."/>
            <person name="Carter-House D."/>
            <person name="Stajich J."/>
            <person name="Litt A."/>
        </authorList>
    </citation>
    <scope>NUCLEOTIDE SEQUENCE [LARGE SCALE GENOMIC DNA]</scope>
    <source>
        <strain evidence="5">AR-01</strain>
    </source>
</reference>
<dbReference type="PANTHER" id="PTHR31775:SF35">
    <property type="entry name" value="REMORIN-LIKE"/>
    <property type="match status" value="1"/>
</dbReference>
<feature type="compositionally biased region" description="Basic and acidic residues" evidence="3">
    <location>
        <begin position="16"/>
        <end position="31"/>
    </location>
</feature>
<evidence type="ECO:0000256" key="2">
    <source>
        <dbReference type="SAM" id="Coils"/>
    </source>
</evidence>
<feature type="compositionally biased region" description="Basic and acidic residues" evidence="3">
    <location>
        <begin position="67"/>
        <end position="77"/>
    </location>
</feature>
<feature type="coiled-coil region" evidence="2">
    <location>
        <begin position="116"/>
        <end position="165"/>
    </location>
</feature>
<accession>A0ABS8WT70</accession>
<dbReference type="EMBL" id="JACEIK010010939">
    <property type="protein sequence ID" value="MCE3215368.1"/>
    <property type="molecule type" value="Genomic_DNA"/>
</dbReference>
<feature type="region of interest" description="Disordered" evidence="3">
    <location>
        <begin position="1"/>
        <end position="77"/>
    </location>
</feature>
<proteinExistence type="inferred from homology"/>
<evidence type="ECO:0000259" key="4">
    <source>
        <dbReference type="Pfam" id="PF03763"/>
    </source>
</evidence>
<name>A0ABS8WT70_DATST</name>
<feature type="domain" description="Remorin C-terminal" evidence="4">
    <location>
        <begin position="81"/>
        <end position="186"/>
    </location>
</feature>
<evidence type="ECO:0000256" key="1">
    <source>
        <dbReference type="ARBA" id="ARBA00005711"/>
    </source>
</evidence>
<dbReference type="Pfam" id="PF03763">
    <property type="entry name" value="Remorin_C"/>
    <property type="match status" value="1"/>
</dbReference>
<feature type="compositionally biased region" description="Basic and acidic residues" evidence="3">
    <location>
        <begin position="40"/>
        <end position="57"/>
    </location>
</feature>
<dbReference type="Proteomes" id="UP000823775">
    <property type="component" value="Unassembled WGS sequence"/>
</dbReference>
<evidence type="ECO:0000313" key="5">
    <source>
        <dbReference type="EMBL" id="MCE3215368.1"/>
    </source>
</evidence>
<dbReference type="PANTHER" id="PTHR31775">
    <property type="entry name" value="OS02G0117200 PROTEIN"/>
    <property type="match status" value="1"/>
</dbReference>
<sequence>MGEEEATPIVSPQNSKENEHKYEEQKEKVEENALALVPPIHDDKDKIFSPAPEKETDSGSQKSSGGSKDRDTALAKVESEKRLALIKAWEDNEKTKAENKAFKKLSAVGAWENTKKATVEAELRQIQEELEKKKAEYAEKMKNKMAEIHREAEEKRAMIEAKRSEDVLMVQETAAKFRSTDNLPKKFFGCFGY</sequence>
<evidence type="ECO:0000313" key="6">
    <source>
        <dbReference type="Proteomes" id="UP000823775"/>
    </source>
</evidence>
<comment type="similarity">
    <text evidence="1">Belongs to the remorin family.</text>
</comment>
<dbReference type="InterPro" id="IPR005516">
    <property type="entry name" value="Remorin_C"/>
</dbReference>
<keyword evidence="6" id="KW-1185">Reference proteome</keyword>
<evidence type="ECO:0000256" key="3">
    <source>
        <dbReference type="SAM" id="MobiDB-lite"/>
    </source>
</evidence>